<keyword evidence="6" id="KW-0106">Calcium</keyword>
<evidence type="ECO:0000256" key="6">
    <source>
        <dbReference type="ARBA" id="ARBA00022837"/>
    </source>
</evidence>
<evidence type="ECO:0000256" key="1">
    <source>
        <dbReference type="ARBA" id="ARBA00004319"/>
    </source>
</evidence>
<proteinExistence type="predicted"/>
<dbReference type="Proteomes" id="UP000095280">
    <property type="component" value="Unplaced"/>
</dbReference>
<keyword evidence="7" id="KW-0325">Glycoprotein</keyword>
<dbReference type="GO" id="GO:0015031">
    <property type="term" value="P:protein transport"/>
    <property type="evidence" value="ECO:0007669"/>
    <property type="project" value="UniProtKB-ARBA"/>
</dbReference>
<dbReference type="STRING" id="282301.A0A1I8FV93"/>
<accession>A0A1I8FV93</accession>
<evidence type="ECO:0000256" key="4">
    <source>
        <dbReference type="ARBA" id="ARBA00022737"/>
    </source>
</evidence>
<evidence type="ECO:0000256" key="9">
    <source>
        <dbReference type="ARBA" id="ARBA00056975"/>
    </source>
</evidence>
<dbReference type="FunFam" id="1.10.238.10:FF:000090">
    <property type="entry name" value="calumenin isoform X2"/>
    <property type="match status" value="1"/>
</dbReference>
<evidence type="ECO:0000313" key="13">
    <source>
        <dbReference type="WBParaSite" id="maker-uti_cns_0000149-snap-gene-2.57-mRNA-1"/>
    </source>
</evidence>
<dbReference type="WBParaSite" id="maker-uti_cns_0000149-snap-gene-2.57-mRNA-1">
    <property type="protein sequence ID" value="maker-uti_cns_0000149-snap-gene-2.57-mRNA-1"/>
    <property type="gene ID" value="maker-uti_cns_0000149-snap-gene-2.57"/>
</dbReference>
<evidence type="ECO:0000256" key="2">
    <source>
        <dbReference type="ARBA" id="ARBA00022723"/>
    </source>
</evidence>
<evidence type="ECO:0000313" key="12">
    <source>
        <dbReference type="Proteomes" id="UP000095280"/>
    </source>
</evidence>
<evidence type="ECO:0000256" key="5">
    <source>
        <dbReference type="ARBA" id="ARBA00022824"/>
    </source>
</evidence>
<dbReference type="SMART" id="SM00054">
    <property type="entry name" value="EFh"/>
    <property type="match status" value="4"/>
</dbReference>
<dbReference type="PANTHER" id="PTHR10827">
    <property type="entry name" value="RETICULOCALBIN"/>
    <property type="match status" value="1"/>
</dbReference>
<evidence type="ECO:0000256" key="11">
    <source>
        <dbReference type="ARBA" id="ARBA00072696"/>
    </source>
</evidence>
<sequence>MSNCHSSVLPLMTLAVIAVTLAVSLPSAQASPAVVKADSSHKYSGDRVYQHDLSDLDHDEDEDEDDHKYDHEAFLGKEDSSKFDKMSPEESKANLGKIVDKIDKDNDGMVTEKELSDWIDYISKRYVTEDSRKQFLDYASSPADKLSWDTYKARNFGKDTDEATSKSMSRDQRRWQRADRDGDGMLNLAEFTDFTHPEEAPHMRELVGLETLEDMDKDKDGGVDINEYIADMWTPSAGEQEPDWVKTERETFSNVRDKNKDGRLDQAEIASWIVPEDYNHVEAETRHLMSQADTDKDGRLSRQEIMDKYDVFVGSQATDFGEALGRHEEL</sequence>
<name>A0A1I8FV93_9PLAT</name>
<dbReference type="Gene3D" id="1.10.238.10">
    <property type="entry name" value="EF-hand"/>
    <property type="match status" value="2"/>
</dbReference>
<dbReference type="GO" id="GO:0005788">
    <property type="term" value="C:endoplasmic reticulum lumen"/>
    <property type="evidence" value="ECO:0007669"/>
    <property type="project" value="UniProtKB-SubCell"/>
</dbReference>
<comment type="subunit">
    <text evidence="10">Interacts with PCSK6 (immature form including the propeptide); probably involved in the maturation and the secretion of PCSK6.</text>
</comment>
<keyword evidence="3" id="KW-0732">Signal</keyword>
<evidence type="ECO:0000256" key="3">
    <source>
        <dbReference type="ARBA" id="ARBA00022729"/>
    </source>
</evidence>
<evidence type="ECO:0000256" key="7">
    <source>
        <dbReference type="ARBA" id="ARBA00023180"/>
    </source>
</evidence>
<dbReference type="InterPro" id="IPR011992">
    <property type="entry name" value="EF-hand-dom_pair"/>
</dbReference>
<keyword evidence="4" id="KW-0677">Repeat</keyword>
<evidence type="ECO:0000256" key="10">
    <source>
        <dbReference type="ARBA" id="ARBA00063143"/>
    </source>
</evidence>
<dbReference type="AlphaFoldDB" id="A0A1I8FV93"/>
<dbReference type="PROSITE" id="PS00018">
    <property type="entry name" value="EF_HAND_1"/>
    <property type="match status" value="4"/>
</dbReference>
<dbReference type="Pfam" id="PF13499">
    <property type="entry name" value="EF-hand_7"/>
    <property type="match status" value="2"/>
</dbReference>
<keyword evidence="5" id="KW-0256">Endoplasmic reticulum</keyword>
<dbReference type="OrthoDB" id="293868at2759"/>
<comment type="subcellular location">
    <subcellularLocation>
        <location evidence="1">Endoplasmic reticulum lumen</location>
    </subcellularLocation>
</comment>
<dbReference type="GO" id="GO:0005509">
    <property type="term" value="F:calcium ion binding"/>
    <property type="evidence" value="ECO:0007669"/>
    <property type="project" value="InterPro"/>
</dbReference>
<keyword evidence="8" id="KW-0143">Chaperone</keyword>
<evidence type="ECO:0000256" key="8">
    <source>
        <dbReference type="ARBA" id="ARBA00023186"/>
    </source>
</evidence>
<reference evidence="13" key="1">
    <citation type="submission" date="2016-11" db="UniProtKB">
        <authorList>
            <consortium name="WormBaseParasite"/>
        </authorList>
    </citation>
    <scope>IDENTIFICATION</scope>
</reference>
<protein>
    <recommendedName>
        <fullName evidence="11">Reticulocalbin-3</fullName>
    </recommendedName>
</protein>
<comment type="function">
    <text evidence="9">Probable molecular chaperone assisting protein biosynthesis and transport in the endoplasmic reticulum. Required for the proper biosynthesis and transport of pulmonary surfactant-associated protein A/SP-A, pulmonary surfactant-associated protein D/SP-D and the lipid transporter ABCA3. By regulating both the proper expression and the degradation through the endoplasmic reticulum-associated protein degradation pathway of these proteins plays a crucial role in pulmonary surfactant homeostasis. Has an anti-fibrotic activity by negatively regulating the secretion of type I and type III collagens. This calcium-binding protein also transiently associates with immature PCSK6 and regulates its secretion.</text>
</comment>
<dbReference type="SUPFAM" id="SSF47473">
    <property type="entry name" value="EF-hand"/>
    <property type="match status" value="2"/>
</dbReference>
<keyword evidence="2" id="KW-0479">Metal-binding</keyword>
<dbReference type="CDD" id="cd16226">
    <property type="entry name" value="EFh_CREC_Calumenin_like"/>
    <property type="match status" value="1"/>
</dbReference>
<organism evidence="12 13">
    <name type="scientific">Macrostomum lignano</name>
    <dbReference type="NCBI Taxonomy" id="282301"/>
    <lineage>
        <taxon>Eukaryota</taxon>
        <taxon>Metazoa</taxon>
        <taxon>Spiralia</taxon>
        <taxon>Lophotrochozoa</taxon>
        <taxon>Platyhelminthes</taxon>
        <taxon>Rhabditophora</taxon>
        <taxon>Macrostomorpha</taxon>
        <taxon>Macrostomida</taxon>
        <taxon>Macrostomidae</taxon>
        <taxon>Macrostomum</taxon>
    </lineage>
</organism>
<dbReference type="PROSITE" id="PS50222">
    <property type="entry name" value="EF_HAND_2"/>
    <property type="match status" value="3"/>
</dbReference>
<dbReference type="InterPro" id="IPR002048">
    <property type="entry name" value="EF_hand_dom"/>
</dbReference>
<dbReference type="FunFam" id="1.10.238.10:FF:000104">
    <property type="entry name" value="calumenin isoform X1"/>
    <property type="match status" value="1"/>
</dbReference>
<dbReference type="PANTHER" id="PTHR10827:SF52">
    <property type="entry name" value="IP16409P"/>
    <property type="match status" value="1"/>
</dbReference>
<dbReference type="InterPro" id="IPR018247">
    <property type="entry name" value="EF_Hand_1_Ca_BS"/>
</dbReference>
<keyword evidence="12" id="KW-1185">Reference proteome</keyword>